<dbReference type="EMBL" id="OR769219">
    <property type="protein sequence ID" value="WQJ51616.1"/>
    <property type="molecule type" value="Genomic_DNA"/>
</dbReference>
<dbReference type="PANTHER" id="PTHR34817:SF1">
    <property type="entry name" value="NUCLEOTIDYLTRANSFERASE"/>
    <property type="match status" value="1"/>
</dbReference>
<keyword evidence="2" id="KW-1185">Reference proteome</keyword>
<dbReference type="PANTHER" id="PTHR34817">
    <property type="entry name" value="NUCLEOTIDYLTRANSFERASE"/>
    <property type="match status" value="1"/>
</dbReference>
<protein>
    <submittedName>
        <fullName evidence="1">Nucleotidyltransferase</fullName>
    </submittedName>
</protein>
<organism evidence="1 2">
    <name type="scientific">phage Lak_Megaphage_RVC_AP3_GC26</name>
    <dbReference type="NCBI Taxonomy" id="3109225"/>
    <lineage>
        <taxon>Viruses</taxon>
        <taxon>Duplodnaviria</taxon>
        <taxon>Heunggongvirae</taxon>
        <taxon>Uroviricota</taxon>
        <taxon>Caudoviricetes</taxon>
        <taxon>Caudoviricetes code 15 clade</taxon>
    </lineage>
</organism>
<accession>A0ABZ0Z0H1</accession>
<evidence type="ECO:0000313" key="1">
    <source>
        <dbReference type="EMBL" id="WQJ51616.1"/>
    </source>
</evidence>
<sequence length="409" mass="48939">MKSYKNFKTETVGIPEFDKIRKDGRLLIEYIRGSVSYGLDTPESDKDSGAVYMCTIKELLGYNTYKEEIADSKNDNKWYELNKFISLLVKANPNILEALFVDDNFIIGEVHPIMKYLREHRDMFLTKQCFISFYKYAESQIYKARGLNKKIVNPIKERKTPLDFTYTFKRQGSTNILTFLNDYGLHTEYCGLCNINHMQYIYGCYYDYGRHLNEHPEDRELLINARKKLNPDRIYRFPNIEDEPIIHYRGLTTEIVSNTTQLRLSSIDDKNDMPFCYISYNVDGFQDHCRRYKEYKEWEQNRNPVRYESNLNKNYDAKNMMHSFRLIHMAKEIASGKGMNLYRTEDHDFLMNIRNHKYEYDELIKLADKEKEEMYEIMKHSTIPDSVDENKLNDILFNLRMMQIKEEMK</sequence>
<dbReference type="Pfam" id="PF10127">
    <property type="entry name" value="RlaP"/>
    <property type="match status" value="1"/>
</dbReference>
<name>A0ABZ0Z0H1_9CAUD</name>
<dbReference type="InterPro" id="IPR018775">
    <property type="entry name" value="RlaP"/>
</dbReference>
<dbReference type="Proteomes" id="UP001348805">
    <property type="component" value="Segment"/>
</dbReference>
<evidence type="ECO:0000313" key="2">
    <source>
        <dbReference type="Proteomes" id="UP001348805"/>
    </source>
</evidence>
<proteinExistence type="predicted"/>
<reference evidence="1 2" key="1">
    <citation type="submission" date="2023-11" db="EMBL/GenBank/DDBJ databases">
        <authorList>
            <person name="Cook R."/>
            <person name="Crisci M."/>
            <person name="Pye H."/>
            <person name="Adriaenssens E."/>
            <person name="Santini J."/>
        </authorList>
    </citation>
    <scope>NUCLEOTIDE SEQUENCE [LARGE SCALE GENOMIC DNA]</scope>
    <source>
        <strain evidence="1">Lak_Megaphage_RVC_AP3_GC26</strain>
    </source>
</reference>